<reference evidence="10 11" key="1">
    <citation type="submission" date="2013-11" db="EMBL/GenBank/DDBJ databases">
        <title>Opisthorchis viverrini - life in the bile duct.</title>
        <authorList>
            <person name="Young N.D."/>
            <person name="Nagarajan N."/>
            <person name="Lin S.J."/>
            <person name="Korhonen P.K."/>
            <person name="Jex A.R."/>
            <person name="Hall R.S."/>
            <person name="Safavi-Hemami H."/>
            <person name="Kaewkong W."/>
            <person name="Bertrand D."/>
            <person name="Gao S."/>
            <person name="Seet Q."/>
            <person name="Wongkham S."/>
            <person name="Teh B.T."/>
            <person name="Wongkham C."/>
            <person name="Intapan P.M."/>
            <person name="Maleewong W."/>
            <person name="Yang X."/>
            <person name="Hu M."/>
            <person name="Wang Z."/>
            <person name="Hofmann A."/>
            <person name="Sternberg P.W."/>
            <person name="Tan P."/>
            <person name="Wang J."/>
            <person name="Gasser R.B."/>
        </authorList>
    </citation>
    <scope>NUCLEOTIDE SEQUENCE [LARGE SCALE GENOMIC DNA]</scope>
</reference>
<dbReference type="Proteomes" id="UP000054324">
    <property type="component" value="Unassembled WGS sequence"/>
</dbReference>
<dbReference type="SUPFAM" id="SSF57903">
    <property type="entry name" value="FYVE/PHD zinc finger"/>
    <property type="match status" value="1"/>
</dbReference>
<evidence type="ECO:0000256" key="5">
    <source>
        <dbReference type="PROSITE-ProRule" id="PRU00091"/>
    </source>
</evidence>
<evidence type="ECO:0008006" key="12">
    <source>
        <dbReference type="Google" id="ProtNLM"/>
    </source>
</evidence>
<feature type="region of interest" description="Disordered" evidence="7">
    <location>
        <begin position="382"/>
        <end position="401"/>
    </location>
</feature>
<proteinExistence type="predicted"/>
<organism evidence="10 11">
    <name type="scientific">Opisthorchis viverrini</name>
    <name type="common">Southeast Asian liver fluke</name>
    <dbReference type="NCBI Taxonomy" id="6198"/>
    <lineage>
        <taxon>Eukaryota</taxon>
        <taxon>Metazoa</taxon>
        <taxon>Spiralia</taxon>
        <taxon>Lophotrochozoa</taxon>
        <taxon>Platyhelminthes</taxon>
        <taxon>Trematoda</taxon>
        <taxon>Digenea</taxon>
        <taxon>Opisthorchiida</taxon>
        <taxon>Opisthorchiata</taxon>
        <taxon>Opisthorchiidae</taxon>
        <taxon>Opisthorchis</taxon>
    </lineage>
</organism>
<dbReference type="InterPro" id="IPR011011">
    <property type="entry name" value="Znf_FYVE_PHD"/>
</dbReference>
<evidence type="ECO:0000259" key="9">
    <source>
        <dbReference type="PROSITE" id="PS50826"/>
    </source>
</evidence>
<keyword evidence="4 6" id="KW-0175">Coiled coil</keyword>
<dbReference type="Pfam" id="PF02759">
    <property type="entry name" value="RUN"/>
    <property type="match status" value="1"/>
</dbReference>
<dbReference type="SUPFAM" id="SSF140741">
    <property type="entry name" value="RUN domain-like"/>
    <property type="match status" value="2"/>
</dbReference>
<dbReference type="InterPro" id="IPR037213">
    <property type="entry name" value="Run_dom_sf"/>
</dbReference>
<feature type="coiled-coil region" evidence="6">
    <location>
        <begin position="423"/>
        <end position="450"/>
    </location>
</feature>
<keyword evidence="3" id="KW-0862">Zinc</keyword>
<dbReference type="PANTHER" id="PTHR45956:SF6">
    <property type="entry name" value="RUN DOMAIN-CONTAINING PROTEIN"/>
    <property type="match status" value="1"/>
</dbReference>
<feature type="domain" description="RUN" evidence="9">
    <location>
        <begin position="80"/>
        <end position="276"/>
    </location>
</feature>
<dbReference type="InterPro" id="IPR004012">
    <property type="entry name" value="Run_dom"/>
</dbReference>
<dbReference type="STRING" id="6198.A0A075ADA0"/>
<dbReference type="RefSeq" id="XP_009162226.1">
    <property type="nucleotide sequence ID" value="XM_009163962.1"/>
</dbReference>
<evidence type="ECO:0000259" key="8">
    <source>
        <dbReference type="PROSITE" id="PS50178"/>
    </source>
</evidence>
<evidence type="ECO:0000256" key="2">
    <source>
        <dbReference type="ARBA" id="ARBA00022771"/>
    </source>
</evidence>
<dbReference type="PROSITE" id="PS50826">
    <property type="entry name" value="RUN"/>
    <property type="match status" value="1"/>
</dbReference>
<dbReference type="AlphaFoldDB" id="A0A075ADA0"/>
<dbReference type="Pfam" id="PF01363">
    <property type="entry name" value="FYVE"/>
    <property type="match status" value="1"/>
</dbReference>
<dbReference type="SMART" id="SM00064">
    <property type="entry name" value="FYVE"/>
    <property type="match status" value="1"/>
</dbReference>
<gene>
    <name evidence="10" type="ORF">T265_00254</name>
</gene>
<keyword evidence="1" id="KW-0479">Metal-binding</keyword>
<evidence type="ECO:0000256" key="7">
    <source>
        <dbReference type="SAM" id="MobiDB-lite"/>
    </source>
</evidence>
<dbReference type="InterPro" id="IPR013083">
    <property type="entry name" value="Znf_RING/FYVE/PHD"/>
</dbReference>
<evidence type="ECO:0000256" key="4">
    <source>
        <dbReference type="ARBA" id="ARBA00023054"/>
    </source>
</evidence>
<feature type="region of interest" description="Disordered" evidence="7">
    <location>
        <begin position="1"/>
        <end position="23"/>
    </location>
</feature>
<dbReference type="CDD" id="cd17681">
    <property type="entry name" value="RUN_RUFY1_like"/>
    <property type="match status" value="1"/>
</dbReference>
<feature type="coiled-coil region" evidence="6">
    <location>
        <begin position="500"/>
        <end position="548"/>
    </location>
</feature>
<evidence type="ECO:0000256" key="1">
    <source>
        <dbReference type="ARBA" id="ARBA00022723"/>
    </source>
</evidence>
<keyword evidence="2 5" id="KW-0863">Zinc-finger</keyword>
<dbReference type="PROSITE" id="PS50178">
    <property type="entry name" value="ZF_FYVE"/>
    <property type="match status" value="1"/>
</dbReference>
<feature type="domain" description="FYVE-type" evidence="8">
    <location>
        <begin position="619"/>
        <end position="677"/>
    </location>
</feature>
<accession>A0A075ADA0</accession>
<evidence type="ECO:0000256" key="6">
    <source>
        <dbReference type="SAM" id="Coils"/>
    </source>
</evidence>
<evidence type="ECO:0000313" key="10">
    <source>
        <dbReference type="EMBL" id="KER34080.1"/>
    </source>
</evidence>
<dbReference type="KEGG" id="ovi:T265_00254"/>
<name>A0A075ADA0_OPIVI</name>
<dbReference type="OrthoDB" id="79871at2759"/>
<dbReference type="CDD" id="cd15721">
    <property type="entry name" value="FYVE_RUFY1_like"/>
    <property type="match status" value="1"/>
</dbReference>
<feature type="coiled-coil region" evidence="6">
    <location>
        <begin position="315"/>
        <end position="377"/>
    </location>
</feature>
<dbReference type="Gene3D" id="3.30.40.10">
    <property type="entry name" value="Zinc/RING finger domain, C3HC4 (zinc finger)"/>
    <property type="match status" value="1"/>
</dbReference>
<protein>
    <recommendedName>
        <fullName evidence="12">FYVE zinc finger</fullName>
    </recommendedName>
</protein>
<dbReference type="GeneID" id="20314442"/>
<dbReference type="PANTHER" id="PTHR45956">
    <property type="entry name" value="RUN AND FYVE DOMAIN-CONTAINING PROTEIN 2-LIKE PROTEIN"/>
    <property type="match status" value="1"/>
</dbReference>
<dbReference type="CTD" id="20314442"/>
<evidence type="ECO:0000256" key="3">
    <source>
        <dbReference type="ARBA" id="ARBA00022833"/>
    </source>
</evidence>
<keyword evidence="11" id="KW-1185">Reference proteome</keyword>
<dbReference type="GO" id="GO:0008270">
    <property type="term" value="F:zinc ion binding"/>
    <property type="evidence" value="ECO:0007669"/>
    <property type="project" value="UniProtKB-KW"/>
</dbReference>
<evidence type="ECO:0000313" key="11">
    <source>
        <dbReference type="Proteomes" id="UP000054324"/>
    </source>
</evidence>
<feature type="compositionally biased region" description="Polar residues" evidence="7">
    <location>
        <begin position="10"/>
        <end position="23"/>
    </location>
</feature>
<dbReference type="Gene3D" id="1.20.58.900">
    <property type="match status" value="1"/>
</dbReference>
<dbReference type="InterPro" id="IPR017455">
    <property type="entry name" value="Znf_FYVE-rel"/>
</dbReference>
<dbReference type="GO" id="GO:0005737">
    <property type="term" value="C:cytoplasm"/>
    <property type="evidence" value="ECO:0007669"/>
    <property type="project" value="TreeGrafter"/>
</dbReference>
<dbReference type="InterPro" id="IPR047335">
    <property type="entry name" value="RUFY1-3"/>
</dbReference>
<dbReference type="EMBL" id="KL596620">
    <property type="protein sequence ID" value="KER34080.1"/>
    <property type="molecule type" value="Genomic_DNA"/>
</dbReference>
<sequence length="684" mass="76911">MRRGGVQLSAKWSGSKSTKPNCSHTEGNSFVAWDVIVYSLIMEVERSNLLAFAKMSVRDVIQSMERKQDLILDEKQQLKNQVTFSVNRLLLLIEHCLCHGLRKDISSGMEMFGSPTDTNKTSILRRAKEQVLSTTSSLFTQICPDPWPVLVHLSRCISGSGDLSDTIQSMSEIRTGLGRSRVWIRQALMQKRLSTYFQHLVDPHCELPGSISPPIHSPPFVHIEQGEKRSCATNIRVSHTAFYHPGAMMLSDEGIVFAGLLVGLSSLDFCFVLKDNLSEMDGALQPIPYHVYVQCDVDRLERFINKDNLFPAVDLSSVIDQKNFLEELNRKLQNQVEQHIVEQRNQHDRLQELTSVMDMLRLENRGLKIAVSELKRQSFVDSAVGSPGVTPDSSVSSKDSDISPEITCIKNNAAATPSNETELNRLQRQLEEKTMLLDSLRTELSESQSRIASVCRQLTHSQTLLEQKQLLIRQLEGKTKGMSTIMDQMHERLAVMGTDKVATERTLNQMKLQLSDLRSRCSQQQADLESQQSISADLESRLNEQTAEVNRLQPKVVELGECLSTIGHLREELAYWKNLCHEQEGSLSEMAAIVTSSKLEADQLRESHTALKEAQWTDDACAPSCSKCQAPFNVSRRRHHCRNCGLIFCYACSAQTMSLPSAAKPVRVCDACHALLLHRYAEKS</sequence>
<dbReference type="InterPro" id="IPR000306">
    <property type="entry name" value="Znf_FYVE"/>
</dbReference>